<comment type="similarity">
    <text evidence="2">Belongs to the DcuC/DcuD transporter (TC 2.A.61) family.</text>
</comment>
<comment type="subcellular location">
    <subcellularLocation>
        <location evidence="1">Cell membrane</location>
        <topology evidence="1">Multi-pass membrane protein</topology>
    </subcellularLocation>
</comment>
<evidence type="ECO:0000256" key="3">
    <source>
        <dbReference type="ARBA" id="ARBA00022448"/>
    </source>
</evidence>
<name>A0A6I3S1X6_9BURK</name>
<evidence type="ECO:0000256" key="7">
    <source>
        <dbReference type="ARBA" id="ARBA00023136"/>
    </source>
</evidence>
<evidence type="ECO:0000313" key="8">
    <source>
        <dbReference type="EMBL" id="MTU42745.1"/>
    </source>
</evidence>
<accession>A0A6I3S1X6</accession>
<comment type="caution">
    <text evidence="8">The sequence shown here is derived from an EMBL/GenBank/DDBJ whole genome shotgun (WGS) entry which is preliminary data.</text>
</comment>
<organism evidence="8 9">
    <name type="scientific">Parasutterella excrementihominis</name>
    <dbReference type="NCBI Taxonomy" id="487175"/>
    <lineage>
        <taxon>Bacteria</taxon>
        <taxon>Pseudomonadati</taxon>
        <taxon>Pseudomonadota</taxon>
        <taxon>Betaproteobacteria</taxon>
        <taxon>Burkholderiales</taxon>
        <taxon>Sutterellaceae</taxon>
        <taxon>Parasutterella</taxon>
    </lineage>
</organism>
<keyword evidence="6" id="KW-1133">Transmembrane helix</keyword>
<proteinExistence type="inferred from homology"/>
<dbReference type="EMBL" id="WNCL01000007">
    <property type="protein sequence ID" value="MTU42745.1"/>
    <property type="molecule type" value="Genomic_DNA"/>
</dbReference>
<dbReference type="AlphaFoldDB" id="A0A6I3S1X6"/>
<dbReference type="InterPro" id="IPR018385">
    <property type="entry name" value="C4_dicarb_anaerob_car-like"/>
</dbReference>
<keyword evidence="3" id="KW-0813">Transport</keyword>
<dbReference type="NCBIfam" id="NF037994">
    <property type="entry name" value="DcuC_1"/>
    <property type="match status" value="1"/>
</dbReference>
<dbReference type="Proteomes" id="UP000462362">
    <property type="component" value="Unassembled WGS sequence"/>
</dbReference>
<dbReference type="PANTHER" id="PTHR42002">
    <property type="entry name" value="ANAEROBIC C4-DICARBOXYLATE TRANSPORTER DCUC-RELATED"/>
    <property type="match status" value="1"/>
</dbReference>
<dbReference type="PANTHER" id="PTHR42002:SF2">
    <property type="entry name" value="ANAEROBIC C4-DICARBOXYLATE TRANSPORTER DCUC-RELATED"/>
    <property type="match status" value="1"/>
</dbReference>
<evidence type="ECO:0000256" key="5">
    <source>
        <dbReference type="ARBA" id="ARBA00022692"/>
    </source>
</evidence>
<evidence type="ECO:0000256" key="2">
    <source>
        <dbReference type="ARBA" id="ARBA00005275"/>
    </source>
</evidence>
<dbReference type="InterPro" id="IPR004669">
    <property type="entry name" value="C4_dicarb_anaerob_car"/>
</dbReference>
<evidence type="ECO:0000256" key="4">
    <source>
        <dbReference type="ARBA" id="ARBA00022475"/>
    </source>
</evidence>
<dbReference type="GO" id="GO:0015556">
    <property type="term" value="F:C4-dicarboxylate transmembrane transporter activity"/>
    <property type="evidence" value="ECO:0007669"/>
    <property type="project" value="InterPro"/>
</dbReference>
<dbReference type="RefSeq" id="WP_149879663.1">
    <property type="nucleotide sequence ID" value="NZ_WNBY01000023.1"/>
</dbReference>
<protein>
    <submittedName>
        <fullName evidence="8">C4-dicarboxylate ABC transporter</fullName>
    </submittedName>
</protein>
<dbReference type="Pfam" id="PF03606">
    <property type="entry name" value="DcuC"/>
    <property type="match status" value="1"/>
</dbReference>
<keyword evidence="5" id="KW-0812">Transmembrane</keyword>
<evidence type="ECO:0000256" key="6">
    <source>
        <dbReference type="ARBA" id="ARBA00022989"/>
    </source>
</evidence>
<gene>
    <name evidence="8" type="ORF">GMD42_03715</name>
</gene>
<dbReference type="GO" id="GO:0005886">
    <property type="term" value="C:plasma membrane"/>
    <property type="evidence" value="ECO:0007669"/>
    <property type="project" value="UniProtKB-SubCell"/>
</dbReference>
<keyword evidence="7" id="KW-0472">Membrane</keyword>
<dbReference type="NCBIfam" id="TIGR00771">
    <property type="entry name" value="DcuC"/>
    <property type="match status" value="1"/>
</dbReference>
<reference evidence="8 9" key="1">
    <citation type="journal article" date="2019" name="Nat. Med.">
        <title>A library of human gut bacterial isolates paired with longitudinal multiomics data enables mechanistic microbiome research.</title>
        <authorList>
            <person name="Poyet M."/>
            <person name="Groussin M."/>
            <person name="Gibbons S.M."/>
            <person name="Avila-Pacheco J."/>
            <person name="Jiang X."/>
            <person name="Kearney S.M."/>
            <person name="Perrotta A.R."/>
            <person name="Berdy B."/>
            <person name="Zhao S."/>
            <person name="Lieberman T.D."/>
            <person name="Swanson P.K."/>
            <person name="Smith M."/>
            <person name="Roesemann S."/>
            <person name="Alexander J.E."/>
            <person name="Rich S.A."/>
            <person name="Livny J."/>
            <person name="Vlamakis H."/>
            <person name="Clish C."/>
            <person name="Bullock K."/>
            <person name="Deik A."/>
            <person name="Scott J."/>
            <person name="Pierce K.A."/>
            <person name="Xavier R.J."/>
            <person name="Alm E.J."/>
        </authorList>
    </citation>
    <scope>NUCLEOTIDE SEQUENCE [LARGE SCALE GENOMIC DNA]</scope>
    <source>
        <strain evidence="8 9">BIOML-A2</strain>
    </source>
</reference>
<evidence type="ECO:0000313" key="9">
    <source>
        <dbReference type="Proteomes" id="UP000462362"/>
    </source>
</evidence>
<sequence length="465" mass="49282">MFGLIVVLLGIILVGYLIVKKYYAPWSLLLVGLVLLLIVGIFTDTAIVSGKKATHSWLLDIVQVVTNISSSTLAGLGLQIMVISGFADYLDRIGATKSFVKICAKPLEYIHSPYTLLAISYLVGQFINIFIPSAVGLGVLLMLTVYPLLMAVGVSSLSAAAVIVTASCLDLGPASANSIVTSKLLGTSAMEYFLEGQLLIGSIAALAIAVSHGFIQKYFDKKDLASGRLTADDFKLKSELIAASAKDKQPEAPRIYAILPVLPIVFLFIFSKFCYTGAKLELATAMFLCMILSFLVDLLTRRKLKECIADTKAFFQGMGRVLTSTVSLIICAMVFAEGLKLSGGIASIISWAASMQNTGGVVMLIVMCALLAIASILTGSANAAFFAFNSLLPQAAKAVNWDLIIMACPVQLVSGIARSMSPIAGVTIAVASIAGLSPFEVVRRTIPVMVIGMLTVILSSLILLS</sequence>
<keyword evidence="4" id="KW-1003">Cell membrane</keyword>
<evidence type="ECO:0000256" key="1">
    <source>
        <dbReference type="ARBA" id="ARBA00004651"/>
    </source>
</evidence>